<evidence type="ECO:0000313" key="1">
    <source>
        <dbReference type="EMBL" id="CAG6021998.1"/>
    </source>
</evidence>
<accession>A0A8S4C3A2</accession>
<dbReference type="PANTHER" id="PTHR17609">
    <property type="entry name" value="HMG DOMAIN-CONTAINING PROTEIN 3"/>
    <property type="match status" value="1"/>
</dbReference>
<gene>
    <name evidence="1" type="ORF">MMEN_LOCUS22187</name>
</gene>
<keyword evidence="2" id="KW-1185">Reference proteome</keyword>
<dbReference type="EMBL" id="CAJRST010041110">
    <property type="protein sequence ID" value="CAG6021998.1"/>
    <property type="molecule type" value="Genomic_DNA"/>
</dbReference>
<comment type="caution">
    <text evidence="1">The sequence shown here is derived from an EMBL/GenBank/DDBJ whole genome shotgun (WGS) entry which is preliminary data.</text>
</comment>
<proteinExistence type="predicted"/>
<name>A0A8S4C3A2_9TELE</name>
<sequence length="366" mass="41162">RKTTFRAEPLKALRVALVVLFEPVDQQTLTLRGRRETNVLTEEEEAEQSVMDAHVGALLFGCCLSSLFTPLREGAPPPKRADGAPPLQQPAGGCRLFLDPFLVPLLSTFARLKTRSGNVVFNTEYQKMHSPHSPVEELELMVTENRPTDELLKVKLRKLNFTCTYMGDLRSLCGQCGVDPRGSRMDIVSRLQQEMKNRDSYDKVFSQLWGASGGWAVVTCPCAVVYAVKFNIRAESPRDYADILLSFKHCPNITLYDFARGLATHTNQRVPETFRPHGSRLCEPTDGNIAQAAEGELKVNFPWLKHKQKVPDPDGHPLTGSSAHYALYDRFHEDNTKDKRDVEKWNFLQRSVAGSTVRQPNSCFQG</sequence>
<feature type="non-terminal residue" evidence="1">
    <location>
        <position position="366"/>
    </location>
</feature>
<dbReference type="AlphaFoldDB" id="A0A8S4C3A2"/>
<evidence type="ECO:0000313" key="2">
    <source>
        <dbReference type="Proteomes" id="UP000677803"/>
    </source>
</evidence>
<dbReference type="PANTHER" id="PTHR17609:SF3">
    <property type="entry name" value="SAP DOMAIN-CONTAINING PROTEIN"/>
    <property type="match status" value="1"/>
</dbReference>
<organism evidence="1 2">
    <name type="scientific">Menidia menidia</name>
    <name type="common">Atlantic silverside</name>
    <dbReference type="NCBI Taxonomy" id="238744"/>
    <lineage>
        <taxon>Eukaryota</taxon>
        <taxon>Metazoa</taxon>
        <taxon>Chordata</taxon>
        <taxon>Craniata</taxon>
        <taxon>Vertebrata</taxon>
        <taxon>Euteleostomi</taxon>
        <taxon>Actinopterygii</taxon>
        <taxon>Neopterygii</taxon>
        <taxon>Teleostei</taxon>
        <taxon>Neoteleostei</taxon>
        <taxon>Acanthomorphata</taxon>
        <taxon>Ovalentaria</taxon>
        <taxon>Atherinomorphae</taxon>
        <taxon>Atheriniformes</taxon>
        <taxon>Atherinopsidae</taxon>
        <taxon>Menidiinae</taxon>
        <taxon>Menidia</taxon>
    </lineage>
</organism>
<dbReference type="OrthoDB" id="8948380at2759"/>
<dbReference type="InterPro" id="IPR039598">
    <property type="entry name" value="HMGXB3"/>
</dbReference>
<dbReference type="Proteomes" id="UP000677803">
    <property type="component" value="Unassembled WGS sequence"/>
</dbReference>
<protein>
    <submittedName>
        <fullName evidence="1">(Atlantic silverside) hypothetical protein</fullName>
    </submittedName>
</protein>
<reference evidence="1" key="1">
    <citation type="submission" date="2021-05" db="EMBL/GenBank/DDBJ databases">
        <authorList>
            <person name="Tigano A."/>
        </authorList>
    </citation>
    <scope>NUCLEOTIDE SEQUENCE</scope>
</reference>